<keyword evidence="3" id="KW-1185">Reference proteome</keyword>
<reference evidence="2 3" key="2">
    <citation type="journal article" date="2013" name="Plant Cell Physiol.">
        <title>Rice Annotation Project Database (RAP-DB): an integrative and interactive database for rice genomics.</title>
        <authorList>
            <person name="Sakai H."/>
            <person name="Lee S.S."/>
            <person name="Tanaka T."/>
            <person name="Numa H."/>
            <person name="Kim J."/>
            <person name="Kawahara Y."/>
            <person name="Wakimoto H."/>
            <person name="Yang C.C."/>
            <person name="Iwamoto M."/>
            <person name="Abe T."/>
            <person name="Yamada Y."/>
            <person name="Muto A."/>
            <person name="Inokuchi H."/>
            <person name="Ikemura T."/>
            <person name="Matsumoto T."/>
            <person name="Sasaki T."/>
            <person name="Itoh T."/>
        </authorList>
    </citation>
    <scope>NUCLEOTIDE SEQUENCE [LARGE SCALE GENOMIC DNA]</scope>
    <source>
        <strain evidence="3">cv. Nipponbare</strain>
    </source>
</reference>
<evidence type="ECO:0000313" key="2">
    <source>
        <dbReference type="EMBL" id="BAT17986.1"/>
    </source>
</evidence>
<dbReference type="PaxDb" id="39947-A0A0N7KUB9"/>
<dbReference type="AlphaFoldDB" id="A0A0N7KUB9"/>
<dbReference type="Gramene" id="Os12t0605850-00">
    <property type="protein sequence ID" value="Os12t0605850-00"/>
    <property type="gene ID" value="Os12g0605850"/>
</dbReference>
<sequence>MVTWDERYTSSTHDPLRSTLVAHVSDSRWWWSNECKPLGFTELREICALRKKTISWRNLGAGAERGVDDGGGVEVALPGGRRAEADGLVGGAHVEGPPVGVAVDRDGGDPEPPRRPHHPARDLPPVRHKHLLHRPTTASLGGG</sequence>
<accession>A0A0N7KUB9</accession>
<reference evidence="3" key="1">
    <citation type="journal article" date="2005" name="Nature">
        <title>The map-based sequence of the rice genome.</title>
        <authorList>
            <consortium name="International rice genome sequencing project (IRGSP)"/>
            <person name="Matsumoto T."/>
            <person name="Wu J."/>
            <person name="Kanamori H."/>
            <person name="Katayose Y."/>
            <person name="Fujisawa M."/>
            <person name="Namiki N."/>
            <person name="Mizuno H."/>
            <person name="Yamamoto K."/>
            <person name="Antonio B.A."/>
            <person name="Baba T."/>
            <person name="Sakata K."/>
            <person name="Nagamura Y."/>
            <person name="Aoki H."/>
            <person name="Arikawa K."/>
            <person name="Arita K."/>
            <person name="Bito T."/>
            <person name="Chiden Y."/>
            <person name="Fujitsuka N."/>
            <person name="Fukunaka R."/>
            <person name="Hamada M."/>
            <person name="Harada C."/>
            <person name="Hayashi A."/>
            <person name="Hijishita S."/>
            <person name="Honda M."/>
            <person name="Hosokawa S."/>
            <person name="Ichikawa Y."/>
            <person name="Idonuma A."/>
            <person name="Iijima M."/>
            <person name="Ikeda M."/>
            <person name="Ikeno M."/>
            <person name="Ito K."/>
            <person name="Ito S."/>
            <person name="Ito T."/>
            <person name="Ito Y."/>
            <person name="Ito Y."/>
            <person name="Iwabuchi A."/>
            <person name="Kamiya K."/>
            <person name="Karasawa W."/>
            <person name="Kurita K."/>
            <person name="Katagiri S."/>
            <person name="Kikuta A."/>
            <person name="Kobayashi H."/>
            <person name="Kobayashi N."/>
            <person name="Machita K."/>
            <person name="Maehara T."/>
            <person name="Masukawa M."/>
            <person name="Mizubayashi T."/>
            <person name="Mukai Y."/>
            <person name="Nagasaki H."/>
            <person name="Nagata Y."/>
            <person name="Naito S."/>
            <person name="Nakashima M."/>
            <person name="Nakama Y."/>
            <person name="Nakamichi Y."/>
            <person name="Nakamura M."/>
            <person name="Meguro A."/>
            <person name="Negishi M."/>
            <person name="Ohta I."/>
            <person name="Ohta T."/>
            <person name="Okamoto M."/>
            <person name="Ono N."/>
            <person name="Saji S."/>
            <person name="Sakaguchi M."/>
            <person name="Sakai K."/>
            <person name="Shibata M."/>
            <person name="Shimokawa T."/>
            <person name="Song J."/>
            <person name="Takazaki Y."/>
            <person name="Terasawa K."/>
            <person name="Tsugane M."/>
            <person name="Tsuji K."/>
            <person name="Ueda S."/>
            <person name="Waki K."/>
            <person name="Yamagata H."/>
            <person name="Yamamoto M."/>
            <person name="Yamamoto S."/>
            <person name="Yamane H."/>
            <person name="Yoshiki S."/>
            <person name="Yoshihara R."/>
            <person name="Yukawa K."/>
            <person name="Zhong H."/>
            <person name="Yano M."/>
            <person name="Yuan Q."/>
            <person name="Ouyang S."/>
            <person name="Liu J."/>
            <person name="Jones K.M."/>
            <person name="Gansberger K."/>
            <person name="Moffat K."/>
            <person name="Hill J."/>
            <person name="Bera J."/>
            <person name="Fadrosh D."/>
            <person name="Jin S."/>
            <person name="Johri S."/>
            <person name="Kim M."/>
            <person name="Overton L."/>
            <person name="Reardon M."/>
            <person name="Tsitrin T."/>
            <person name="Vuong H."/>
            <person name="Weaver B."/>
            <person name="Ciecko A."/>
            <person name="Tallon L."/>
            <person name="Jackson J."/>
            <person name="Pai G."/>
            <person name="Aken S.V."/>
            <person name="Utterback T."/>
            <person name="Reidmuller S."/>
            <person name="Feldblyum T."/>
            <person name="Hsiao J."/>
            <person name="Zismann V."/>
            <person name="Iobst S."/>
            <person name="de Vazeille A.R."/>
            <person name="Buell C.R."/>
            <person name="Ying K."/>
            <person name="Li Y."/>
            <person name="Lu T."/>
            <person name="Huang Y."/>
            <person name="Zhao Q."/>
            <person name="Feng Q."/>
            <person name="Zhang L."/>
            <person name="Zhu J."/>
            <person name="Weng Q."/>
            <person name="Mu J."/>
            <person name="Lu Y."/>
            <person name="Fan D."/>
            <person name="Liu Y."/>
            <person name="Guan J."/>
            <person name="Zhang Y."/>
            <person name="Yu S."/>
            <person name="Liu X."/>
            <person name="Zhang Y."/>
            <person name="Hong G."/>
            <person name="Han B."/>
            <person name="Choisne N."/>
            <person name="Demange N."/>
            <person name="Orjeda G."/>
            <person name="Samain S."/>
            <person name="Cattolico L."/>
            <person name="Pelletier E."/>
            <person name="Couloux A."/>
            <person name="Segurens B."/>
            <person name="Wincker P."/>
            <person name="D'Hont A."/>
            <person name="Scarpelli C."/>
            <person name="Weissenbach J."/>
            <person name="Salanoubat M."/>
            <person name="Quetier F."/>
            <person name="Yu Y."/>
            <person name="Kim H.R."/>
            <person name="Rambo T."/>
            <person name="Currie J."/>
            <person name="Collura K."/>
            <person name="Luo M."/>
            <person name="Yang T."/>
            <person name="Ammiraju J.S.S."/>
            <person name="Engler F."/>
            <person name="Soderlund C."/>
            <person name="Wing R.A."/>
            <person name="Palmer L.E."/>
            <person name="de la Bastide M."/>
            <person name="Spiegel L."/>
            <person name="Nascimento L."/>
            <person name="Zutavern T."/>
            <person name="O'Shaughnessy A."/>
            <person name="Dike S."/>
            <person name="Dedhia N."/>
            <person name="Preston R."/>
            <person name="Balija V."/>
            <person name="McCombie W.R."/>
            <person name="Chow T."/>
            <person name="Chen H."/>
            <person name="Chung M."/>
            <person name="Chen C."/>
            <person name="Shaw J."/>
            <person name="Wu H."/>
            <person name="Hsiao K."/>
            <person name="Chao Y."/>
            <person name="Chu M."/>
            <person name="Cheng C."/>
            <person name="Hour A."/>
            <person name="Lee P."/>
            <person name="Lin S."/>
            <person name="Lin Y."/>
            <person name="Liou J."/>
            <person name="Liu S."/>
            <person name="Hsing Y."/>
            <person name="Raghuvanshi S."/>
            <person name="Mohanty A."/>
            <person name="Bharti A.K."/>
            <person name="Gaur A."/>
            <person name="Gupta V."/>
            <person name="Kumar D."/>
            <person name="Ravi V."/>
            <person name="Vij S."/>
            <person name="Kapur A."/>
            <person name="Khurana P."/>
            <person name="Khurana P."/>
            <person name="Khurana J.P."/>
            <person name="Tyagi A.K."/>
            <person name="Gaikwad K."/>
            <person name="Singh A."/>
            <person name="Dalal V."/>
            <person name="Srivastava S."/>
            <person name="Dixit A."/>
            <person name="Pal A.K."/>
            <person name="Ghazi I.A."/>
            <person name="Yadav M."/>
            <person name="Pandit A."/>
            <person name="Bhargava A."/>
            <person name="Sureshbabu K."/>
            <person name="Batra K."/>
            <person name="Sharma T.R."/>
            <person name="Mohapatra T."/>
            <person name="Singh N.K."/>
            <person name="Messing J."/>
            <person name="Nelson A.B."/>
            <person name="Fuks G."/>
            <person name="Kavchok S."/>
            <person name="Keizer G."/>
            <person name="Linton E."/>
            <person name="Llaca V."/>
            <person name="Song R."/>
            <person name="Tanyolac B."/>
            <person name="Young S."/>
            <person name="Ho-Il K."/>
            <person name="Hahn J.H."/>
            <person name="Sangsakoo G."/>
            <person name="Vanavichit A."/>
            <person name="de Mattos Luiz.A.T."/>
            <person name="Zimmer P.D."/>
            <person name="Malone G."/>
            <person name="Dellagostin O."/>
            <person name="de Oliveira A.C."/>
            <person name="Bevan M."/>
            <person name="Bancroft I."/>
            <person name="Minx P."/>
            <person name="Cordum H."/>
            <person name="Wilson R."/>
            <person name="Cheng Z."/>
            <person name="Jin W."/>
            <person name="Jiang J."/>
            <person name="Leong S.A."/>
            <person name="Iwama H."/>
            <person name="Gojobori T."/>
            <person name="Itoh T."/>
            <person name="Niimura Y."/>
            <person name="Fujii Y."/>
            <person name="Habara T."/>
            <person name="Sakai H."/>
            <person name="Sato Y."/>
            <person name="Wilson G."/>
            <person name="Kumar K."/>
            <person name="McCouch S."/>
            <person name="Juretic N."/>
            <person name="Hoen D."/>
            <person name="Wright S."/>
            <person name="Bruskiewich R."/>
            <person name="Bureau T."/>
            <person name="Miyao A."/>
            <person name="Hirochika H."/>
            <person name="Nishikawa T."/>
            <person name="Kadowaki K."/>
            <person name="Sugiura M."/>
            <person name="Burr B."/>
            <person name="Sasaki T."/>
        </authorList>
    </citation>
    <scope>NUCLEOTIDE SEQUENCE [LARGE SCALE GENOMIC DNA]</scope>
    <source>
        <strain evidence="3">cv. Nipponbare</strain>
    </source>
</reference>
<reference evidence="2 3" key="3">
    <citation type="journal article" date="2013" name="Rice">
        <title>Improvement of the Oryza sativa Nipponbare reference genome using next generation sequence and optical map data.</title>
        <authorList>
            <person name="Kawahara Y."/>
            <person name="de la Bastide M."/>
            <person name="Hamilton J.P."/>
            <person name="Kanamori H."/>
            <person name="McCombie W.R."/>
            <person name="Ouyang S."/>
            <person name="Schwartz D.C."/>
            <person name="Tanaka T."/>
            <person name="Wu J."/>
            <person name="Zhou S."/>
            <person name="Childs K.L."/>
            <person name="Davidson R.M."/>
            <person name="Lin H."/>
            <person name="Quesada-Ocampo L."/>
            <person name="Vaillancourt B."/>
            <person name="Sakai H."/>
            <person name="Lee S.S."/>
            <person name="Kim J."/>
            <person name="Numa H."/>
            <person name="Itoh T."/>
            <person name="Buell C.R."/>
            <person name="Matsumoto T."/>
        </authorList>
    </citation>
    <scope>NUCLEOTIDE SEQUENCE [LARGE SCALE GENOMIC DNA]</scope>
    <source>
        <strain evidence="3">cv. Nipponbare</strain>
    </source>
</reference>
<dbReference type="InParanoid" id="A0A0N7KUB9"/>
<dbReference type="EMBL" id="AP014968">
    <property type="protein sequence ID" value="BAT17986.1"/>
    <property type="molecule type" value="Genomic_DNA"/>
</dbReference>
<gene>
    <name evidence="2" type="ordered locus">Os12g0605850</name>
    <name evidence="2" type="ORF">OSNPB_120605850</name>
</gene>
<evidence type="ECO:0000256" key="1">
    <source>
        <dbReference type="SAM" id="MobiDB-lite"/>
    </source>
</evidence>
<protein>
    <submittedName>
        <fullName evidence="2">Os12g0605850 protein</fullName>
    </submittedName>
</protein>
<proteinExistence type="predicted"/>
<evidence type="ECO:0000313" key="3">
    <source>
        <dbReference type="Proteomes" id="UP000059680"/>
    </source>
</evidence>
<dbReference type="Proteomes" id="UP000059680">
    <property type="component" value="Chromosome 12"/>
</dbReference>
<feature type="region of interest" description="Disordered" evidence="1">
    <location>
        <begin position="87"/>
        <end position="143"/>
    </location>
</feature>
<feature type="compositionally biased region" description="Basic and acidic residues" evidence="1">
    <location>
        <begin position="103"/>
        <end position="125"/>
    </location>
</feature>
<organism evidence="2 3">
    <name type="scientific">Oryza sativa subsp. japonica</name>
    <name type="common">Rice</name>
    <dbReference type="NCBI Taxonomy" id="39947"/>
    <lineage>
        <taxon>Eukaryota</taxon>
        <taxon>Viridiplantae</taxon>
        <taxon>Streptophyta</taxon>
        <taxon>Embryophyta</taxon>
        <taxon>Tracheophyta</taxon>
        <taxon>Spermatophyta</taxon>
        <taxon>Magnoliopsida</taxon>
        <taxon>Liliopsida</taxon>
        <taxon>Poales</taxon>
        <taxon>Poaceae</taxon>
        <taxon>BOP clade</taxon>
        <taxon>Oryzoideae</taxon>
        <taxon>Oryzeae</taxon>
        <taxon>Oryzinae</taxon>
        <taxon>Oryza</taxon>
        <taxon>Oryza sativa</taxon>
    </lineage>
</organism>
<name>A0A0N7KUB9_ORYSJ</name>